<gene>
    <name evidence="1" type="ORF">D917_03027</name>
</gene>
<protein>
    <submittedName>
        <fullName evidence="1">Uncharacterized protein</fullName>
    </submittedName>
</protein>
<organism evidence="1 2">
    <name type="scientific">Trichinella nativa</name>
    <dbReference type="NCBI Taxonomy" id="6335"/>
    <lineage>
        <taxon>Eukaryota</taxon>
        <taxon>Metazoa</taxon>
        <taxon>Ecdysozoa</taxon>
        <taxon>Nematoda</taxon>
        <taxon>Enoplea</taxon>
        <taxon>Dorylaimia</taxon>
        <taxon>Trichinellida</taxon>
        <taxon>Trichinellidae</taxon>
        <taxon>Trichinella</taxon>
    </lineage>
</organism>
<dbReference type="AlphaFoldDB" id="A0A1Y3EBI3"/>
<dbReference type="EMBL" id="LVZM01017569">
    <property type="protein sequence ID" value="OUC42351.1"/>
    <property type="molecule type" value="Genomic_DNA"/>
</dbReference>
<comment type="caution">
    <text evidence="1">The sequence shown here is derived from an EMBL/GenBank/DDBJ whole genome shotgun (WGS) entry which is preliminary data.</text>
</comment>
<name>A0A1Y3EBI3_9BILA</name>
<evidence type="ECO:0000313" key="2">
    <source>
        <dbReference type="Proteomes" id="UP000243006"/>
    </source>
</evidence>
<evidence type="ECO:0000313" key="1">
    <source>
        <dbReference type="EMBL" id="OUC42351.1"/>
    </source>
</evidence>
<proteinExistence type="predicted"/>
<reference evidence="1 2" key="1">
    <citation type="submission" date="2015-04" db="EMBL/GenBank/DDBJ databases">
        <title>Draft genome of the roundworm Trichinella nativa.</title>
        <authorList>
            <person name="Mitreva M."/>
        </authorList>
    </citation>
    <scope>NUCLEOTIDE SEQUENCE [LARGE SCALE GENOMIC DNA]</scope>
    <source>
        <strain evidence="1 2">ISS45</strain>
    </source>
</reference>
<dbReference type="Proteomes" id="UP000243006">
    <property type="component" value="Unassembled WGS sequence"/>
</dbReference>
<accession>A0A1Y3EBI3</accession>
<sequence length="108" mass="12782">MRTCRTRTCKNELSALGKYNAESESKDDESSEQWNTYQTCVEDCWNSSVSYAFSHFTLYYFIETIDRQVLNNFFQRTVQKNEDAADKFLEENNFTVKDAIELYNKLNP</sequence>